<dbReference type="AlphaFoldDB" id="A0A2U8W082"/>
<name>A0A2U8W082_9HYPH</name>
<organism evidence="1 2">
    <name type="scientific">Methylobacterium radiodurans</name>
    <dbReference type="NCBI Taxonomy" id="2202828"/>
    <lineage>
        <taxon>Bacteria</taxon>
        <taxon>Pseudomonadati</taxon>
        <taxon>Pseudomonadota</taxon>
        <taxon>Alphaproteobacteria</taxon>
        <taxon>Hyphomicrobiales</taxon>
        <taxon>Methylobacteriaceae</taxon>
        <taxon>Methylobacterium</taxon>
    </lineage>
</organism>
<keyword evidence="2" id="KW-1185">Reference proteome</keyword>
<evidence type="ECO:0000313" key="2">
    <source>
        <dbReference type="Proteomes" id="UP000246058"/>
    </source>
</evidence>
<protein>
    <recommendedName>
        <fullName evidence="3">EF-hand domain-containing protein</fullName>
    </recommendedName>
</protein>
<proteinExistence type="predicted"/>
<reference evidence="1 2" key="1">
    <citation type="submission" date="2018-05" db="EMBL/GenBank/DDBJ databases">
        <title>Complete Genome Sequence of Methylobacterium sp. 17Sr1-43.</title>
        <authorList>
            <person name="Srinivasan S."/>
        </authorList>
    </citation>
    <scope>NUCLEOTIDE SEQUENCE [LARGE SCALE GENOMIC DNA]</scope>
    <source>
        <strain evidence="1 2">17Sr1-43</strain>
    </source>
</reference>
<dbReference type="EMBL" id="CP029551">
    <property type="protein sequence ID" value="AWN38716.1"/>
    <property type="molecule type" value="Genomic_DNA"/>
</dbReference>
<dbReference type="OrthoDB" id="9894802at2"/>
<evidence type="ECO:0000313" key="1">
    <source>
        <dbReference type="EMBL" id="AWN38716.1"/>
    </source>
</evidence>
<gene>
    <name evidence="1" type="ORF">DK427_25795</name>
</gene>
<sequence>MRWIVLFHVGLLFVLLSYVAVGAYSVGFRSMREIDFDGDGSTSVSEVLTALDVVKVPSRDRPGCIEYLDAKGGTHVYAVRCPEVR</sequence>
<evidence type="ECO:0008006" key="3">
    <source>
        <dbReference type="Google" id="ProtNLM"/>
    </source>
</evidence>
<dbReference type="KEGG" id="meti:DK427_25795"/>
<accession>A0A2U8W082</accession>
<dbReference type="Proteomes" id="UP000246058">
    <property type="component" value="Chromosome"/>
</dbReference>